<evidence type="ECO:0000313" key="9">
    <source>
        <dbReference type="EMBL" id="OZG51587.1"/>
    </source>
</evidence>
<evidence type="ECO:0000256" key="3">
    <source>
        <dbReference type="ARBA" id="ARBA00022741"/>
    </source>
</evidence>
<keyword evidence="10" id="KW-1185">Reference proteome</keyword>
<dbReference type="InterPro" id="IPR010488">
    <property type="entry name" value="Zeta_toxin_domain"/>
</dbReference>
<protein>
    <recommendedName>
        <fullName evidence="5">UDP-N-acetylglucosamine kinase</fullName>
        <ecNumber evidence="2">2.7.1.176</ecNumber>
    </recommendedName>
    <alternativeName>
        <fullName evidence="5">UDP-N-acetylglucosamine kinase</fullName>
    </alternativeName>
</protein>
<dbReference type="RefSeq" id="WP_094660801.1">
    <property type="nucleotide sequence ID" value="NZ_MWWR01000007.1"/>
</dbReference>
<evidence type="ECO:0000256" key="5">
    <source>
        <dbReference type="ARBA" id="ARBA00032897"/>
    </source>
</evidence>
<keyword evidence="3" id="KW-0547">Nucleotide-binding</keyword>
<evidence type="ECO:0000256" key="1">
    <source>
        <dbReference type="ARBA" id="ARBA00009104"/>
    </source>
</evidence>
<dbReference type="GO" id="GO:0005524">
    <property type="term" value="F:ATP binding"/>
    <property type="evidence" value="ECO:0007669"/>
    <property type="project" value="UniProtKB-KW"/>
</dbReference>
<accession>A0A261EXL6</accession>
<dbReference type="Gene3D" id="3.40.50.300">
    <property type="entry name" value="P-loop containing nucleotide triphosphate hydrolases"/>
    <property type="match status" value="1"/>
</dbReference>
<sequence length="307" mass="33732">MTEPSDAELERIWLSDILPGMYPGVEPSPEPVTYFLGAQPGAGKTRGQMFIQRLCPGYLMPVVGDDFRQYHPDYDWLMETDPLSMPDVTARAAGAWTGMAVEYADGNRISCVIEGTWRNAATVLDEARRARSLGRGTRAVLLAVPPALSRLGILSRFYEDMRTEGSARWTPPMAHETTVGNLPRTVPQVAGSGLMDRLTVLERSGNVLYDGDNPARFVAAWQQGFDRTLSADEIGFAATTWECLVGLCEEFTPNNLEAHHVLELIRADIDRSAGAGEQPDQPMEPEEPTIPPPMPCQPSDPTWVCGI</sequence>
<dbReference type="Proteomes" id="UP000216725">
    <property type="component" value="Unassembled WGS sequence"/>
</dbReference>
<feature type="region of interest" description="Disordered" evidence="7">
    <location>
        <begin position="273"/>
        <end position="301"/>
    </location>
</feature>
<dbReference type="EC" id="2.7.1.176" evidence="2"/>
<dbReference type="Pfam" id="PF06414">
    <property type="entry name" value="Zeta_toxin"/>
    <property type="match status" value="1"/>
</dbReference>
<evidence type="ECO:0000256" key="6">
    <source>
        <dbReference type="ARBA" id="ARBA00048178"/>
    </source>
</evidence>
<organism evidence="9 10">
    <name type="scientific">Pseudoscardovia radai</name>
    <dbReference type="NCBI Taxonomy" id="987066"/>
    <lineage>
        <taxon>Bacteria</taxon>
        <taxon>Bacillati</taxon>
        <taxon>Actinomycetota</taxon>
        <taxon>Actinomycetes</taxon>
        <taxon>Bifidobacteriales</taxon>
        <taxon>Bifidobacteriaceae</taxon>
        <taxon>Pseudoscardovia</taxon>
    </lineage>
</organism>
<evidence type="ECO:0000256" key="2">
    <source>
        <dbReference type="ARBA" id="ARBA00011963"/>
    </source>
</evidence>
<reference evidence="9 10" key="1">
    <citation type="journal article" date="2017" name="BMC Genomics">
        <title>Comparative genomic and phylogenomic analyses of the Bifidobacteriaceae family.</title>
        <authorList>
            <person name="Lugli G.A."/>
            <person name="Milani C."/>
            <person name="Turroni F."/>
            <person name="Duranti S."/>
            <person name="Mancabelli L."/>
            <person name="Mangifesta M."/>
            <person name="Ferrario C."/>
            <person name="Modesto M."/>
            <person name="Mattarelli P."/>
            <person name="Jiri K."/>
            <person name="van Sinderen D."/>
            <person name="Ventura M."/>
        </authorList>
    </citation>
    <scope>NUCLEOTIDE SEQUENCE [LARGE SCALE GENOMIC DNA]</scope>
    <source>
        <strain evidence="9 10">DSM 24742</strain>
    </source>
</reference>
<evidence type="ECO:0000256" key="4">
    <source>
        <dbReference type="ARBA" id="ARBA00022840"/>
    </source>
</evidence>
<evidence type="ECO:0000313" key="10">
    <source>
        <dbReference type="Proteomes" id="UP000216725"/>
    </source>
</evidence>
<name>A0A261EXL6_9BIFI</name>
<dbReference type="OrthoDB" id="9792687at2"/>
<evidence type="ECO:0000259" key="8">
    <source>
        <dbReference type="Pfam" id="PF06414"/>
    </source>
</evidence>
<proteinExistence type="inferred from homology"/>
<dbReference type="AlphaFoldDB" id="A0A261EXL6"/>
<keyword evidence="4" id="KW-0067">ATP-binding</keyword>
<feature type="compositionally biased region" description="Pro residues" evidence="7">
    <location>
        <begin position="288"/>
        <end position="298"/>
    </location>
</feature>
<dbReference type="EMBL" id="MWWR01000007">
    <property type="protein sequence ID" value="OZG51587.1"/>
    <property type="molecule type" value="Genomic_DNA"/>
</dbReference>
<evidence type="ECO:0000256" key="7">
    <source>
        <dbReference type="SAM" id="MobiDB-lite"/>
    </source>
</evidence>
<feature type="domain" description="Zeta toxin" evidence="8">
    <location>
        <begin position="27"/>
        <end position="212"/>
    </location>
</feature>
<dbReference type="InterPro" id="IPR027417">
    <property type="entry name" value="P-loop_NTPase"/>
</dbReference>
<comment type="similarity">
    <text evidence="1">Belongs to the zeta toxin family.</text>
</comment>
<gene>
    <name evidence="9" type="ORF">PSRA_0984</name>
</gene>
<comment type="catalytic activity">
    <reaction evidence="6">
        <text>UDP-N-acetyl-alpha-D-glucosamine + ATP = UDP-N-acetyl-alpha-D-glucosamine 3'-phosphate + ADP + H(+)</text>
        <dbReference type="Rhea" id="RHEA:32671"/>
        <dbReference type="ChEBI" id="CHEBI:15378"/>
        <dbReference type="ChEBI" id="CHEBI:30616"/>
        <dbReference type="ChEBI" id="CHEBI:57705"/>
        <dbReference type="ChEBI" id="CHEBI:64353"/>
        <dbReference type="ChEBI" id="CHEBI:456216"/>
        <dbReference type="EC" id="2.7.1.176"/>
    </reaction>
</comment>
<comment type="caution">
    <text evidence="9">The sequence shown here is derived from an EMBL/GenBank/DDBJ whole genome shotgun (WGS) entry which is preliminary data.</text>
</comment>
<dbReference type="GO" id="GO:0016301">
    <property type="term" value="F:kinase activity"/>
    <property type="evidence" value="ECO:0007669"/>
    <property type="project" value="InterPro"/>
</dbReference>